<dbReference type="PROSITE" id="PS51892">
    <property type="entry name" value="SUBTILASE"/>
    <property type="match status" value="1"/>
</dbReference>
<dbReference type="RefSeq" id="WP_231318457.1">
    <property type="nucleotide sequence ID" value="NZ_CP088156.1"/>
</dbReference>
<dbReference type="PROSITE" id="PS51829">
    <property type="entry name" value="P_HOMO_B"/>
    <property type="match status" value="1"/>
</dbReference>
<dbReference type="InterPro" id="IPR011049">
    <property type="entry name" value="Serralysin-like_metalloprot_C"/>
</dbReference>
<sequence>MLPDPGSDLLVSSKESNSAADTSTRTSAFATTASTEAPPTDDLFDDQWHFGFLGDIQKIWEEFTGAGVHVGIYDDGIQTVHPDLAPNYDAGLEVTVGGEHLDASLPITTSLGGAHGTAVAGLIAAARDGFGTVGVAYGSSITGVPIFSGTANINGNFAGFLEALSQAGKFDIISNSWGAQPIFYQAANASNAQIVAGFMAAVESGRGGLGTIITKAAGNDDLNANGDAADTSRATIVVGAYDATGDAAWYSNFGANLLVSAPSSGDRRGFLDPADVHIDPGLVTTDLLGDLGYNMSGDLIVPSDYTNQFGGTSGATPIVSGIVALMLDANADLGWRDVQNILAYSAREIGSGIGGQPTASEDNSWFYNGANNWNGGGLHFSEDYGFGAVDAYNAVRMAEVWSLFAAPQVSANETSVSSTFSAGAAISDLTSTDIQFDFSGKDFDVEFVNIDIDIAHSASTASVVIDIFGGIEGIGSKYLADLSMSLISPDGTVVELADFNRDFIFDDATGGVHLSLGANAFRGEDVNGIWTLRITDSWFGNEAGRLNAATVTLHGRDDAAGGNDLSNDVYHYTNEVLSTLANQSSRQTLSDDGGNADWLDMAAMTGNLIVSLVSGDTSSVDGQAFLTFAADTAIENAVTGDGNDVITGNQLDNKLCGMRGNDMLIGGDGSDTLSGGAGSDVLEGDQGADHFLFDRALDATANLDIIVDFSHHEDTIWLDSSIFAGLDLGTLSIDVFYVVGQGSLTALDRILYDASTGALFFDADGSGSAAAVQFARLSDAPSDLSADDIAVVSSSPQAIVAADDRTVEAPPTVTTAPADRQGAGTVMGTSASETLRGDAGDNEIYGLGGDDIIFTGPGNNFVDGGAGIDTIIGGDGNDTLIGGGAYPLLGDSIAGGGGNDLLIGSDDQTNDEAWKYLGARGDYLNGGTGNDKLYGLSGDDLLVGGDGNDLLVGGSGSDDLIGGDGDDRLLPGSGDVDYVTGGAGLDTLVLAGKEAEYCIYMLDTLTPAFHDQTVYFERIVNGVAERTGMKYDDIEQIAFADHTRALSRPVVDVIQNGYFQQSYDPIERQYDGYEIGSVIDWADDVTIADLGAEHGKRDMLQTVGIEHTYGTVDISSDALTLLELTWLGRYTPNGNALNQEMTETVTVHAAAGTRELTLMTFGMNMGADAKIIDDTATSVRLVSDPVGSGLLADKWNGAAVNDFNLSFASATSLTFLHVNGGAIKWYVPNVTTITAPFTGFSPVEHLSQLGQFGILTIETPLDDSRLATAGGDAGYSFSGGMGSEQIRFGNLGDVNMSNDGTQGEDAGTNAGRGLRGSINLGAGDDEARILGSGAFQDGGTLDGGVSEFTPIGSPPIQTEVAGDTLRMTFAVAAAIGDISGRIQNFETLQLDATSLTNQVVDVAHFDSLAKLRFTGGTHADVDNSVIGVVDHSDVTIRSVSDPVQSVDGLGGFLFTTYGNDFGTLHLDLAGDSANDTITLHFIGLATDGEDQGTIHIVDAETVNITTDSRDATYHDAPFDPNIDIPPLSSAPTDALAQILDLDATTTLKISGNTGWDLTVDGTDIGALRTLDASGVTGEGAVGSVKAIAQTSEAVVFTGGMGNDELTGNVGDDTLAGGAGGNDTLDGGAGTDTAVFTGTIADYAITINDRVVSVTNLHDGTVDTVTNVELFQFADGTLTDRDIGLPPPNQPPTELSLANAVTEIAENSATDERIKIADIVVTDDGHGTNTLGLAGSDSGLFEIDGNALYLKAGTVLDFESGKTQLDVTVTVDDAAAAGSPDASIAVSIAITDVNEAPTDIALGGTAVAENAVAATVIGMLSASDPDANDVQSFELTDDAGGRFAIVDDKLVVADGAVLDFETNGSHEVSVKVTDSGGLSTDRTFSIDVTDVNEAASVSLAPVLSSIAENTPIDAPLKVADIILRDPDTASGFRQNTLALAGSNASAFEILTVAGVTGLYLKAGAQLDYEQMHGLDVSVVVDDASIPGGPEGTVSYHLAITDVAETPVIRGTPGNDTLVGTDGNDLFDGAGGRDTFIGHRGDDIYLVDSANDKVIERWHEGTDTVESSAINYTLGHNVENLVLLDGARNGNGNSESNAITGNADDNRLDGRGGDDIIEGGGGNDDLRGGAGIDTVSYEHATSAVSVSLAISCAQDTGTSTGIDTLRGFENLKGSSFDDHLEGDRNANVIEGGAGNDVIDGGRGNDTLTGGDGADAFVFSSPLSSGCRWTPWGPGRDEWSHHGAENHDTITDFSVADDTIWLDHQIFAALRGHEGQALSASEFRVGSKALDGDDHIIYNAETGMLIYDANGNKAGGAIEIAILSKGLAMTNEDFLIV</sequence>
<feature type="region of interest" description="Disordered" evidence="8">
    <location>
        <begin position="2090"/>
        <end position="2125"/>
    </location>
</feature>
<evidence type="ECO:0000256" key="5">
    <source>
        <dbReference type="ARBA" id="ARBA00022825"/>
    </source>
</evidence>
<dbReference type="InterPro" id="IPR015919">
    <property type="entry name" value="Cadherin-like_sf"/>
</dbReference>
<feature type="domain" description="Cadherin" evidence="9">
    <location>
        <begin position="1897"/>
        <end position="2007"/>
    </location>
</feature>
<dbReference type="SMART" id="SM00112">
    <property type="entry name" value="CA"/>
    <property type="match status" value="3"/>
</dbReference>
<name>A0ABY3R5R9_9BRAD</name>
<evidence type="ECO:0000313" key="12">
    <source>
        <dbReference type="Proteomes" id="UP001431010"/>
    </source>
</evidence>
<feature type="compositionally biased region" description="Low complexity" evidence="8">
    <location>
        <begin position="16"/>
        <end position="37"/>
    </location>
</feature>
<keyword evidence="3" id="KW-0732">Signal</keyword>
<evidence type="ECO:0000256" key="6">
    <source>
        <dbReference type="ARBA" id="ARBA00022837"/>
    </source>
</evidence>
<dbReference type="InterPro" id="IPR015500">
    <property type="entry name" value="Peptidase_S8_subtilisin-rel"/>
</dbReference>
<evidence type="ECO:0000256" key="4">
    <source>
        <dbReference type="ARBA" id="ARBA00022801"/>
    </source>
</evidence>
<dbReference type="PANTHER" id="PTHR42884">
    <property type="entry name" value="PROPROTEIN CONVERTASE SUBTILISIN/KEXIN-RELATED"/>
    <property type="match status" value="1"/>
</dbReference>
<feature type="domain" description="Cadherin" evidence="9">
    <location>
        <begin position="1806"/>
        <end position="1902"/>
    </location>
</feature>
<feature type="domain" description="P/Homo B" evidence="10">
    <location>
        <begin position="405"/>
        <end position="559"/>
    </location>
</feature>
<dbReference type="Pfam" id="PF01483">
    <property type="entry name" value="P_proprotein"/>
    <property type="match status" value="1"/>
</dbReference>
<dbReference type="Gene3D" id="3.40.50.200">
    <property type="entry name" value="Peptidase S8/S53 domain"/>
    <property type="match status" value="1"/>
</dbReference>
<dbReference type="CDD" id="cd04059">
    <property type="entry name" value="Peptidases_S8_Protein_convertases_Kexins_Furin-like"/>
    <property type="match status" value="1"/>
</dbReference>
<evidence type="ECO:0000256" key="1">
    <source>
        <dbReference type="ARBA" id="ARBA00005325"/>
    </source>
</evidence>
<accession>A0ABY3R5R9</accession>
<reference evidence="11" key="1">
    <citation type="journal article" date="2024" name="Antonie Van Leeuwenhoek">
        <title>Bradyrhizobium ontarionense sp. nov., a novel bacterial symbiont isolated from Aeschynomene indica (Indian jointvetch), harbours photosynthesis, nitrogen fixation and nitrous oxide (N2O) reductase genes.</title>
        <authorList>
            <person name="Bromfield E.S.P."/>
            <person name="Cloutier S."/>
        </authorList>
    </citation>
    <scope>NUCLEOTIDE SEQUENCE</scope>
    <source>
        <strain evidence="11">A19</strain>
    </source>
</reference>
<keyword evidence="2 7" id="KW-0645">Protease</keyword>
<comment type="similarity">
    <text evidence="1">Belongs to the peptidase S8 family. Furin subfamily.</text>
</comment>
<dbReference type="PROSITE" id="PS50268">
    <property type="entry name" value="CADHERIN_2"/>
    <property type="match status" value="3"/>
</dbReference>
<dbReference type="Pfam" id="PF00353">
    <property type="entry name" value="HemolysinCabind"/>
    <property type="match status" value="8"/>
</dbReference>
<feature type="domain" description="Cadherin" evidence="9">
    <location>
        <begin position="1702"/>
        <end position="1798"/>
    </location>
</feature>
<feature type="region of interest" description="Disordered" evidence="8">
    <location>
        <begin position="1"/>
        <end position="40"/>
    </location>
</feature>
<dbReference type="PANTHER" id="PTHR42884:SF14">
    <property type="entry name" value="NEUROENDOCRINE CONVERTASE 1"/>
    <property type="match status" value="1"/>
</dbReference>
<feature type="active site" description="Charge relay system" evidence="7">
    <location>
        <position position="313"/>
    </location>
</feature>
<dbReference type="Proteomes" id="UP001431010">
    <property type="component" value="Chromosome"/>
</dbReference>
<evidence type="ECO:0000256" key="8">
    <source>
        <dbReference type="SAM" id="MobiDB-lite"/>
    </source>
</evidence>
<dbReference type="SUPFAM" id="SSF49785">
    <property type="entry name" value="Galactose-binding domain-like"/>
    <property type="match status" value="1"/>
</dbReference>
<feature type="compositionally biased region" description="Basic and acidic residues" evidence="8">
    <location>
        <begin position="2102"/>
        <end position="2112"/>
    </location>
</feature>
<dbReference type="InterPro" id="IPR000209">
    <property type="entry name" value="Peptidase_S8/S53_dom"/>
</dbReference>
<dbReference type="InterPro" id="IPR001343">
    <property type="entry name" value="Hemolysn_Ca-bd"/>
</dbReference>
<evidence type="ECO:0000256" key="7">
    <source>
        <dbReference type="PROSITE-ProRule" id="PRU01240"/>
    </source>
</evidence>
<dbReference type="SUPFAM" id="SSF52743">
    <property type="entry name" value="Subtilisin-like"/>
    <property type="match status" value="1"/>
</dbReference>
<dbReference type="Gene3D" id="2.60.120.260">
    <property type="entry name" value="Galactose-binding domain-like"/>
    <property type="match status" value="1"/>
</dbReference>
<evidence type="ECO:0000256" key="2">
    <source>
        <dbReference type="ARBA" id="ARBA00022670"/>
    </source>
</evidence>
<dbReference type="Gene3D" id="2.60.40.60">
    <property type="entry name" value="Cadherins"/>
    <property type="match status" value="2"/>
</dbReference>
<dbReference type="PRINTS" id="PR00205">
    <property type="entry name" value="CADHERIN"/>
</dbReference>
<protein>
    <submittedName>
        <fullName evidence="11">S8 family serine peptidase</fullName>
    </submittedName>
</protein>
<keyword evidence="4 7" id="KW-0378">Hydrolase</keyword>
<gene>
    <name evidence="11" type="ORF">LQG66_25805</name>
</gene>
<dbReference type="InterPro" id="IPR018511">
    <property type="entry name" value="Hemolysin-typ_Ca-bd_CS"/>
</dbReference>
<proteinExistence type="inferred from homology"/>
<dbReference type="InterPro" id="IPR002126">
    <property type="entry name" value="Cadherin-like_dom"/>
</dbReference>
<feature type="compositionally biased region" description="Gly residues" evidence="8">
    <location>
        <begin position="2116"/>
        <end position="2125"/>
    </location>
</feature>
<dbReference type="Pfam" id="PF00082">
    <property type="entry name" value="Peptidase_S8"/>
    <property type="match status" value="1"/>
</dbReference>
<dbReference type="PROSITE" id="PS00137">
    <property type="entry name" value="SUBTILASE_HIS"/>
    <property type="match status" value="1"/>
</dbReference>
<dbReference type="SUPFAM" id="SSF49313">
    <property type="entry name" value="Cadherin-like"/>
    <property type="match status" value="1"/>
</dbReference>
<evidence type="ECO:0000259" key="9">
    <source>
        <dbReference type="PROSITE" id="PS50268"/>
    </source>
</evidence>
<dbReference type="Gene3D" id="2.150.10.10">
    <property type="entry name" value="Serralysin-like metalloprotease, C-terminal"/>
    <property type="match status" value="5"/>
</dbReference>
<dbReference type="InterPro" id="IPR023828">
    <property type="entry name" value="Peptidase_S8_Ser-AS"/>
</dbReference>
<keyword evidence="5 7" id="KW-0720">Serine protease</keyword>
<evidence type="ECO:0000256" key="3">
    <source>
        <dbReference type="ARBA" id="ARBA00022729"/>
    </source>
</evidence>
<dbReference type="PRINTS" id="PR00723">
    <property type="entry name" value="SUBTILISIN"/>
</dbReference>
<dbReference type="InterPro" id="IPR008979">
    <property type="entry name" value="Galactose-bd-like_sf"/>
</dbReference>
<organism evidence="11 12">
    <name type="scientific">Bradyrhizobium ontarionense</name>
    <dbReference type="NCBI Taxonomy" id="2898149"/>
    <lineage>
        <taxon>Bacteria</taxon>
        <taxon>Pseudomonadati</taxon>
        <taxon>Pseudomonadota</taxon>
        <taxon>Alphaproteobacteria</taxon>
        <taxon>Hyphomicrobiales</taxon>
        <taxon>Nitrobacteraceae</taxon>
        <taxon>Bradyrhizobium</taxon>
    </lineage>
</organism>
<dbReference type="CDD" id="cd11304">
    <property type="entry name" value="Cadherin_repeat"/>
    <property type="match status" value="2"/>
</dbReference>
<dbReference type="EMBL" id="CP088156">
    <property type="protein sequence ID" value="UFZ02671.1"/>
    <property type="molecule type" value="Genomic_DNA"/>
</dbReference>
<dbReference type="SUPFAM" id="SSF51120">
    <property type="entry name" value="beta-Roll"/>
    <property type="match status" value="4"/>
</dbReference>
<dbReference type="PROSITE" id="PS00330">
    <property type="entry name" value="HEMOLYSIN_CALCIUM"/>
    <property type="match status" value="5"/>
</dbReference>
<dbReference type="InterPro" id="IPR034182">
    <property type="entry name" value="Kexin/furin"/>
</dbReference>
<dbReference type="PROSITE" id="PS00138">
    <property type="entry name" value="SUBTILASE_SER"/>
    <property type="match status" value="1"/>
</dbReference>
<evidence type="ECO:0000259" key="10">
    <source>
        <dbReference type="PROSITE" id="PS51829"/>
    </source>
</evidence>
<keyword evidence="12" id="KW-1185">Reference proteome</keyword>
<dbReference type="InterPro" id="IPR036852">
    <property type="entry name" value="Peptidase_S8/S53_dom_sf"/>
</dbReference>
<feature type="active site" description="Charge relay system" evidence="7">
    <location>
        <position position="74"/>
    </location>
</feature>
<keyword evidence="6" id="KW-0106">Calcium</keyword>
<dbReference type="InterPro" id="IPR002884">
    <property type="entry name" value="P_dom"/>
</dbReference>
<dbReference type="InterPro" id="IPR022398">
    <property type="entry name" value="Peptidase_S8_His-AS"/>
</dbReference>
<feature type="active site" description="Charge relay system" evidence="7">
    <location>
        <position position="115"/>
    </location>
</feature>
<dbReference type="PRINTS" id="PR00313">
    <property type="entry name" value="CABNDNGRPT"/>
</dbReference>
<evidence type="ECO:0000313" key="11">
    <source>
        <dbReference type="EMBL" id="UFZ02671.1"/>
    </source>
</evidence>